<dbReference type="SUPFAM" id="SSF51905">
    <property type="entry name" value="FAD/NAD(P)-binding domain"/>
    <property type="match status" value="1"/>
</dbReference>
<proteinExistence type="predicted"/>
<evidence type="ECO:0000259" key="3">
    <source>
        <dbReference type="Pfam" id="PF01494"/>
    </source>
</evidence>
<gene>
    <name evidence="4" type="ORF">ERUC_LOCUS2550</name>
</gene>
<dbReference type="InterPro" id="IPR036188">
    <property type="entry name" value="FAD/NAD-bd_sf"/>
</dbReference>
<dbReference type="PANTHER" id="PTHR43004">
    <property type="entry name" value="TRK SYSTEM POTASSIUM UPTAKE PROTEIN"/>
    <property type="match status" value="1"/>
</dbReference>
<organism evidence="4 5">
    <name type="scientific">Eruca vesicaria subsp. sativa</name>
    <name type="common">Garden rocket</name>
    <name type="synonym">Eruca sativa</name>
    <dbReference type="NCBI Taxonomy" id="29727"/>
    <lineage>
        <taxon>Eukaryota</taxon>
        <taxon>Viridiplantae</taxon>
        <taxon>Streptophyta</taxon>
        <taxon>Embryophyta</taxon>
        <taxon>Tracheophyta</taxon>
        <taxon>Spermatophyta</taxon>
        <taxon>Magnoliopsida</taxon>
        <taxon>eudicotyledons</taxon>
        <taxon>Gunneridae</taxon>
        <taxon>Pentapetalae</taxon>
        <taxon>rosids</taxon>
        <taxon>malvids</taxon>
        <taxon>Brassicales</taxon>
        <taxon>Brassicaceae</taxon>
        <taxon>Brassiceae</taxon>
        <taxon>Eruca</taxon>
    </lineage>
</organism>
<evidence type="ECO:0000313" key="5">
    <source>
        <dbReference type="Proteomes" id="UP001642260"/>
    </source>
</evidence>
<dbReference type="Proteomes" id="UP001642260">
    <property type="component" value="Unassembled WGS sequence"/>
</dbReference>
<keyword evidence="2" id="KW-0274">FAD</keyword>
<dbReference type="AlphaFoldDB" id="A0ABC8IV76"/>
<dbReference type="InterPro" id="IPR002938">
    <property type="entry name" value="FAD-bd"/>
</dbReference>
<evidence type="ECO:0000256" key="2">
    <source>
        <dbReference type="ARBA" id="ARBA00022827"/>
    </source>
</evidence>
<dbReference type="Gene3D" id="3.40.30.120">
    <property type="match status" value="1"/>
</dbReference>
<sequence length="704" mass="77670">MAFLGLIKRVSRISRNNSRVRVYSARHFQSRDLSNSSFGDTKLPVLIVGAGPVGLVLSILLTKLGVKCAVVDKSTSFSKHPQAHFINNRSMEIFRKLDGLAGEIERSQPPVDLWRKFIYCTSLSGSTLGTVDHMQPQDYEKVVSPASVAHFSQYKLTSLMLKRLKDLGFSVQSSKEWDGLDSVVAGKILMGHECVAIDADKESVTATVAFFKGGKRVERNIQCGLLVGADGAGSVVRRLTKVEMRGERDLQKLISVHFMSRELGEYLINNRPGMLFFIFNTGGIGVLVAHDLLQGEFVLQIPFYPPQQSLSDFSPEMCKMLIFNLVGHELSDLDVADIKPWVMHAEVAEKFMCCENRVILAGDAAHRFPPAGGFGMNTGIQDAHNLAWKIAALVQGSAKSSILNTYETERRPIALFNTSLSIQNFRAAMSVPAALGLDPTIANSVHRFINKTVGSILPTGLQKAILDNVFALGRAQLSESVLNESNPLGHQRLSRLKSIFEGGKSLQLQFPAEDLGFRYLEGAIVTDNESGAGDLEAPSGRRRDYVPCAEPGLRLPHMYVKVLSDSTREDIVSTLDLVSVDKVEFLLIISPLQESYELARATLKVAKEFKANVKVCVIWPSSCNDGAVRESKSALAPWDYVVDVMEVKEQSGEEASWWSICKMSERGSILVRPDEHIAWSMKSSVPLDPTLHMRDVFTIILGKQ</sequence>
<evidence type="ECO:0000256" key="1">
    <source>
        <dbReference type="ARBA" id="ARBA00022630"/>
    </source>
</evidence>
<dbReference type="GO" id="GO:0016709">
    <property type="term" value="F:oxidoreductase activity, acting on paired donors, with incorporation or reduction of molecular oxygen, NAD(P)H as one donor, and incorporation of one atom of oxygen"/>
    <property type="evidence" value="ECO:0007669"/>
    <property type="project" value="UniProtKB-ARBA"/>
</dbReference>
<dbReference type="Gene3D" id="3.50.50.60">
    <property type="entry name" value="FAD/NAD(P)-binding domain"/>
    <property type="match status" value="1"/>
</dbReference>
<dbReference type="InterPro" id="IPR050641">
    <property type="entry name" value="RIFMO-like"/>
</dbReference>
<comment type="caution">
    <text evidence="4">The sequence shown here is derived from an EMBL/GenBank/DDBJ whole genome shotgun (WGS) entry which is preliminary data.</text>
</comment>
<accession>A0ABC8IV76</accession>
<reference evidence="4 5" key="1">
    <citation type="submission" date="2022-03" db="EMBL/GenBank/DDBJ databases">
        <authorList>
            <person name="Macdonald S."/>
            <person name="Ahmed S."/>
            <person name="Newling K."/>
        </authorList>
    </citation>
    <scope>NUCLEOTIDE SEQUENCE [LARGE SCALE GENOMIC DNA]</scope>
</reference>
<dbReference type="PANTHER" id="PTHR43004:SF6">
    <property type="entry name" value="FAD_NAD(P)-BINDING OXIDOREDUCTASE FAMILY PROTEIN"/>
    <property type="match status" value="1"/>
</dbReference>
<keyword evidence="5" id="KW-1185">Reference proteome</keyword>
<feature type="domain" description="FAD-binding" evidence="3">
    <location>
        <begin position="43"/>
        <end position="414"/>
    </location>
</feature>
<dbReference type="Pfam" id="PF01494">
    <property type="entry name" value="FAD_binding_3"/>
    <property type="match status" value="1"/>
</dbReference>
<dbReference type="EMBL" id="CAKOAT010052932">
    <property type="protein sequence ID" value="CAH8299397.1"/>
    <property type="molecule type" value="Genomic_DNA"/>
</dbReference>
<evidence type="ECO:0000313" key="4">
    <source>
        <dbReference type="EMBL" id="CAH8299397.1"/>
    </source>
</evidence>
<keyword evidence="1" id="KW-0285">Flavoprotein</keyword>
<protein>
    <recommendedName>
        <fullName evidence="3">FAD-binding domain-containing protein</fullName>
    </recommendedName>
</protein>
<name>A0ABC8IV76_ERUVS</name>
<dbReference type="Gene3D" id="3.30.9.10">
    <property type="entry name" value="D-Amino Acid Oxidase, subunit A, domain 2"/>
    <property type="match status" value="1"/>
</dbReference>
<dbReference type="PRINTS" id="PR00420">
    <property type="entry name" value="RNGMNOXGNASE"/>
</dbReference>